<protein>
    <submittedName>
        <fullName evidence="3">Outer membrane lipoprotein carrier protein LolA</fullName>
    </submittedName>
</protein>
<dbReference type="Pfam" id="PF03548">
    <property type="entry name" value="LolA"/>
    <property type="match status" value="1"/>
</dbReference>
<evidence type="ECO:0000256" key="2">
    <source>
        <dbReference type="SAM" id="SignalP"/>
    </source>
</evidence>
<comment type="caution">
    <text evidence="3">The sequence shown here is derived from an EMBL/GenBank/DDBJ whole genome shotgun (WGS) entry which is preliminary data.</text>
</comment>
<dbReference type="InterPro" id="IPR004564">
    <property type="entry name" value="OM_lipoprot_carrier_LolA-like"/>
</dbReference>
<dbReference type="Proteomes" id="UP000488521">
    <property type="component" value="Unassembled WGS sequence"/>
</dbReference>
<dbReference type="SUPFAM" id="SSF89392">
    <property type="entry name" value="Prokaryotic lipoproteins and lipoprotein localization factors"/>
    <property type="match status" value="1"/>
</dbReference>
<feature type="chain" id="PRO_5030153510" evidence="2">
    <location>
        <begin position="21"/>
        <end position="211"/>
    </location>
</feature>
<reference evidence="3 4" key="1">
    <citation type="journal article" date="2019" name="Nat. Med.">
        <title>A library of human gut bacterial isolates paired with longitudinal multiomics data enables mechanistic microbiome research.</title>
        <authorList>
            <person name="Poyet M."/>
            <person name="Groussin M."/>
            <person name="Gibbons S.M."/>
            <person name="Avila-Pacheco J."/>
            <person name="Jiang X."/>
            <person name="Kearney S.M."/>
            <person name="Perrotta A.R."/>
            <person name="Berdy B."/>
            <person name="Zhao S."/>
            <person name="Lieberman T.D."/>
            <person name="Swanson P.K."/>
            <person name="Smith M."/>
            <person name="Roesemann S."/>
            <person name="Alexander J.E."/>
            <person name="Rich S.A."/>
            <person name="Livny J."/>
            <person name="Vlamakis H."/>
            <person name="Clish C."/>
            <person name="Bullock K."/>
            <person name="Deik A."/>
            <person name="Scott J."/>
            <person name="Pierce K.A."/>
            <person name="Xavier R.J."/>
            <person name="Alm E.J."/>
        </authorList>
    </citation>
    <scope>NUCLEOTIDE SEQUENCE [LARGE SCALE GENOMIC DNA]</scope>
    <source>
        <strain evidence="3 4">BIOML-A156</strain>
    </source>
</reference>
<sequence length="211" mass="24690">MRTLSTYLLLSFLSIASVSSQTMKKMTQLQEFESRLAKEAQTVQSIESDFTQVKYLDVFDEKVTSKGKFSYQKSNKICMEYFRPMDYLIVINGNKLKIVSDGKKSIMNLSSNKMMNQMQDMLTACMIGDLSKMSSSYQLEYFEDVHYYLVKIKPTNKAVQAYINGIEIWLDKKDMSVYKLRLSETATNYTEYEFYHKKFNSLKDETKFAVR</sequence>
<evidence type="ECO:0000313" key="3">
    <source>
        <dbReference type="EMBL" id="KAB4476948.1"/>
    </source>
</evidence>
<dbReference type="EMBL" id="WCRS01000003">
    <property type="protein sequence ID" value="KAB4476948.1"/>
    <property type="molecule type" value="Genomic_DNA"/>
</dbReference>
<accession>A0A6I0SFT6</accession>
<dbReference type="PANTHER" id="PTHR35869">
    <property type="entry name" value="OUTER-MEMBRANE LIPOPROTEIN CARRIER PROTEIN"/>
    <property type="match status" value="1"/>
</dbReference>
<organism evidence="3 4">
    <name type="scientific">Bacteroides thetaiotaomicron</name>
    <dbReference type="NCBI Taxonomy" id="818"/>
    <lineage>
        <taxon>Bacteria</taxon>
        <taxon>Pseudomonadati</taxon>
        <taxon>Bacteroidota</taxon>
        <taxon>Bacteroidia</taxon>
        <taxon>Bacteroidales</taxon>
        <taxon>Bacteroidaceae</taxon>
        <taxon>Bacteroides</taxon>
    </lineage>
</organism>
<dbReference type="Gene3D" id="2.50.20.10">
    <property type="entry name" value="Lipoprotein localisation LolA/LolB/LppX"/>
    <property type="match status" value="1"/>
</dbReference>
<dbReference type="AlphaFoldDB" id="A0A6I0SFT6"/>
<dbReference type="CDD" id="cd16325">
    <property type="entry name" value="LolA"/>
    <property type="match status" value="1"/>
</dbReference>
<dbReference type="InterPro" id="IPR029046">
    <property type="entry name" value="LolA/LolB/LppX"/>
</dbReference>
<keyword evidence="1 2" id="KW-0732">Signal</keyword>
<name>A0A6I0SFT6_BACT4</name>
<dbReference type="PANTHER" id="PTHR35869:SF1">
    <property type="entry name" value="OUTER-MEMBRANE LIPOPROTEIN CARRIER PROTEIN"/>
    <property type="match status" value="1"/>
</dbReference>
<evidence type="ECO:0000256" key="1">
    <source>
        <dbReference type="ARBA" id="ARBA00022729"/>
    </source>
</evidence>
<gene>
    <name evidence="3" type="ORF">GAN59_07180</name>
</gene>
<proteinExistence type="predicted"/>
<evidence type="ECO:0000313" key="4">
    <source>
        <dbReference type="Proteomes" id="UP000488521"/>
    </source>
</evidence>
<keyword evidence="3" id="KW-0449">Lipoprotein</keyword>
<dbReference type="RefSeq" id="WP_373251511.1">
    <property type="nucleotide sequence ID" value="NZ_CAXTFL010000002.1"/>
</dbReference>
<feature type="signal peptide" evidence="2">
    <location>
        <begin position="1"/>
        <end position="20"/>
    </location>
</feature>